<keyword evidence="1" id="KW-0732">Signal</keyword>
<accession>A0A914EMP7</accession>
<keyword evidence="2" id="KW-1185">Reference proteome</keyword>
<dbReference type="AlphaFoldDB" id="A0A914EMP7"/>
<feature type="signal peptide" evidence="1">
    <location>
        <begin position="1"/>
        <end position="23"/>
    </location>
</feature>
<evidence type="ECO:0000313" key="2">
    <source>
        <dbReference type="Proteomes" id="UP000887540"/>
    </source>
</evidence>
<protein>
    <submittedName>
        <fullName evidence="3">Sulfur globule protein CV3 domain protein</fullName>
    </submittedName>
</protein>
<feature type="chain" id="PRO_5037206306" evidence="1">
    <location>
        <begin position="24"/>
        <end position="75"/>
    </location>
</feature>
<proteinExistence type="predicted"/>
<dbReference type="WBParaSite" id="ACRNAN_scaffold8824.g6557.t1">
    <property type="protein sequence ID" value="ACRNAN_scaffold8824.g6557.t1"/>
    <property type="gene ID" value="ACRNAN_scaffold8824.g6557"/>
</dbReference>
<evidence type="ECO:0000256" key="1">
    <source>
        <dbReference type="SAM" id="SignalP"/>
    </source>
</evidence>
<sequence length="75" mass="8663">MKFYLAIIFGLISLFGLMGITEGYGRHGWERPRPGSWERPPPGRWDYGRYGYGPYGRYGYGPYYGRGGRYGRNGK</sequence>
<dbReference type="Proteomes" id="UP000887540">
    <property type="component" value="Unplaced"/>
</dbReference>
<name>A0A914EMP7_9BILA</name>
<organism evidence="2 3">
    <name type="scientific">Acrobeloides nanus</name>
    <dbReference type="NCBI Taxonomy" id="290746"/>
    <lineage>
        <taxon>Eukaryota</taxon>
        <taxon>Metazoa</taxon>
        <taxon>Ecdysozoa</taxon>
        <taxon>Nematoda</taxon>
        <taxon>Chromadorea</taxon>
        <taxon>Rhabditida</taxon>
        <taxon>Tylenchina</taxon>
        <taxon>Cephalobomorpha</taxon>
        <taxon>Cephaloboidea</taxon>
        <taxon>Cephalobidae</taxon>
        <taxon>Acrobeloides</taxon>
    </lineage>
</organism>
<evidence type="ECO:0000313" key="3">
    <source>
        <dbReference type="WBParaSite" id="ACRNAN_scaffold8824.g6557.t1"/>
    </source>
</evidence>
<reference evidence="3" key="1">
    <citation type="submission" date="2022-11" db="UniProtKB">
        <authorList>
            <consortium name="WormBaseParasite"/>
        </authorList>
    </citation>
    <scope>IDENTIFICATION</scope>
</reference>